<dbReference type="InterPro" id="IPR011600">
    <property type="entry name" value="Pept_C14_caspase"/>
</dbReference>
<evidence type="ECO:0000259" key="2">
    <source>
        <dbReference type="Pfam" id="PF00656"/>
    </source>
</evidence>
<proteinExistence type="predicted"/>
<evidence type="ECO:0000256" key="1">
    <source>
        <dbReference type="SAM" id="MobiDB-lite"/>
    </source>
</evidence>
<name>A0ABT7Z5I4_9ACTN</name>
<dbReference type="SUPFAM" id="SSF52129">
    <property type="entry name" value="Caspase-like"/>
    <property type="match status" value="1"/>
</dbReference>
<dbReference type="InterPro" id="IPR035992">
    <property type="entry name" value="Ricin_B-like_lectins"/>
</dbReference>
<comment type="caution">
    <text evidence="3">The sequence shown here is derived from an EMBL/GenBank/DDBJ whole genome shotgun (WGS) entry which is preliminary data.</text>
</comment>
<evidence type="ECO:0000313" key="3">
    <source>
        <dbReference type="EMBL" id="MDN3294356.1"/>
    </source>
</evidence>
<reference evidence="3" key="1">
    <citation type="submission" date="2023-06" db="EMBL/GenBank/DDBJ databases">
        <title>WGS-Sequencing of Streptomyces ficellus isolate 21 collected from sand in Gara Djebilet Iron Mine in Algeria.</title>
        <authorList>
            <person name="Zegers G.P."/>
            <person name="Gomez A."/>
            <person name="Gueddou A."/>
            <person name="Zahara A.F."/>
            <person name="Worth M."/>
            <person name="Sevigny J.L."/>
            <person name="Tisa L."/>
        </authorList>
    </citation>
    <scope>NUCLEOTIDE SEQUENCE</scope>
    <source>
        <strain evidence="3">AS11</strain>
    </source>
</reference>
<dbReference type="NCBIfam" id="NF047832">
    <property type="entry name" value="caspase_w_EACC1"/>
    <property type="match status" value="1"/>
</dbReference>
<keyword evidence="4" id="KW-1185">Reference proteome</keyword>
<dbReference type="Gene3D" id="3.40.50.1460">
    <property type="match status" value="1"/>
</dbReference>
<dbReference type="Gene3D" id="2.80.10.50">
    <property type="match status" value="1"/>
</dbReference>
<sequence>MSQDYPGSGSYSKRSRAVLVGCHAYHHRDSIPAVQNNLAALHEMLLDPTWGKPGMDVTPVSPWAGADEILETVAAAGEEAQDTLIVYFAGHGLIHPKSGELYLALHNSRLQRWGVAAGLPISDLRHAILDHENTAENKVLLLDCCFSGRAMEGGMGPAGPENKADLAVIEGTCVTTSSSSTSPSFAVPGERYTAFSGALIEVLESGVPGEGPMLTMETVYRQVDARLRARGLPRPQQRNSNLAGHIPIARNRAWVPSIGEQAPPPGPAPRTIPARRSRVQSLRIHWRRYRNRYAAALLAVVTLAIAVASSVLPADVPDRGTPAPIPPKRQDPGLLQSASNRGRDCVRHIGDPPLGSAPIGACDAAQVDWSMWTFPNDHVRFISQRIPGVCLGADIQAPAKPVGTWGCDGPASAWVLQPQGDGFFHLVNEQALDKGLTQRCAARHEIAIHLDECRNDSKHKWLVPQNH</sequence>
<dbReference type="Pfam" id="PF00656">
    <property type="entry name" value="Peptidase_C14"/>
    <property type="match status" value="1"/>
</dbReference>
<protein>
    <submittedName>
        <fullName evidence="3">Caspase family protein</fullName>
    </submittedName>
</protein>
<dbReference type="SUPFAM" id="SSF50370">
    <property type="entry name" value="Ricin B-like lectins"/>
    <property type="match status" value="1"/>
</dbReference>
<feature type="region of interest" description="Disordered" evidence="1">
    <location>
        <begin position="316"/>
        <end position="338"/>
    </location>
</feature>
<evidence type="ECO:0000313" key="4">
    <source>
        <dbReference type="Proteomes" id="UP001174050"/>
    </source>
</evidence>
<accession>A0ABT7Z5I4</accession>
<dbReference type="InterPro" id="IPR029030">
    <property type="entry name" value="Caspase-like_dom_sf"/>
</dbReference>
<dbReference type="EMBL" id="JAUEPL010000010">
    <property type="protein sequence ID" value="MDN3294356.1"/>
    <property type="molecule type" value="Genomic_DNA"/>
</dbReference>
<gene>
    <name evidence="3" type="ORF">QWM81_09895</name>
</gene>
<feature type="domain" description="Peptidase C14 caspase" evidence="2">
    <location>
        <begin position="15"/>
        <end position="233"/>
    </location>
</feature>
<dbReference type="Proteomes" id="UP001174050">
    <property type="component" value="Unassembled WGS sequence"/>
</dbReference>
<organism evidence="3 4">
    <name type="scientific">Streptomyces ficellus</name>
    <dbReference type="NCBI Taxonomy" id="1977088"/>
    <lineage>
        <taxon>Bacteria</taxon>
        <taxon>Bacillati</taxon>
        <taxon>Actinomycetota</taxon>
        <taxon>Actinomycetes</taxon>
        <taxon>Kitasatosporales</taxon>
        <taxon>Streptomycetaceae</taxon>
        <taxon>Streptomyces</taxon>
    </lineage>
</organism>
<dbReference type="RefSeq" id="WP_290111404.1">
    <property type="nucleotide sequence ID" value="NZ_JAUEPL010000010.1"/>
</dbReference>
<dbReference type="PROSITE" id="PS50231">
    <property type="entry name" value="RICIN_B_LECTIN"/>
    <property type="match status" value="1"/>
</dbReference>